<evidence type="ECO:0000256" key="7">
    <source>
        <dbReference type="ARBA" id="ARBA00023136"/>
    </source>
</evidence>
<dbReference type="AlphaFoldDB" id="A0A2N5M4V3"/>
<comment type="caution">
    <text evidence="11">The sequence shown here is derived from an EMBL/GenBank/DDBJ whole genome shotgun (WGS) entry which is preliminary data.</text>
</comment>
<feature type="transmembrane region" description="Helical" evidence="9">
    <location>
        <begin position="128"/>
        <end position="150"/>
    </location>
</feature>
<dbReference type="Proteomes" id="UP000234748">
    <property type="component" value="Unassembled WGS sequence"/>
</dbReference>
<dbReference type="InterPro" id="IPR007387">
    <property type="entry name" value="TRAP_DctQ"/>
</dbReference>
<protein>
    <submittedName>
        <fullName evidence="11">TRAP transporter small permease</fullName>
    </submittedName>
</protein>
<keyword evidence="6 9" id="KW-1133">Transmembrane helix</keyword>
<dbReference type="PANTHER" id="PTHR35011:SF2">
    <property type="entry name" value="2,3-DIKETO-L-GULONATE TRAP TRANSPORTER SMALL PERMEASE PROTEIN YIAM"/>
    <property type="match status" value="1"/>
</dbReference>
<comment type="subcellular location">
    <subcellularLocation>
        <location evidence="1">Cell inner membrane</location>
        <topology evidence="1">Multi-pass membrane protein</topology>
    </subcellularLocation>
</comment>
<evidence type="ECO:0000256" key="6">
    <source>
        <dbReference type="ARBA" id="ARBA00022989"/>
    </source>
</evidence>
<keyword evidence="12" id="KW-1185">Reference proteome</keyword>
<accession>A0A2N5M4V3</accession>
<dbReference type="EMBL" id="PGUY01000041">
    <property type="protein sequence ID" value="PLT29394.1"/>
    <property type="molecule type" value="Genomic_DNA"/>
</dbReference>
<keyword evidence="4" id="KW-0997">Cell inner membrane</keyword>
<evidence type="ECO:0000256" key="1">
    <source>
        <dbReference type="ARBA" id="ARBA00004429"/>
    </source>
</evidence>
<evidence type="ECO:0000313" key="12">
    <source>
        <dbReference type="Proteomes" id="UP000234748"/>
    </source>
</evidence>
<dbReference type="OrthoDB" id="9815614at2"/>
<evidence type="ECO:0000256" key="3">
    <source>
        <dbReference type="ARBA" id="ARBA00022475"/>
    </source>
</evidence>
<evidence type="ECO:0000259" key="10">
    <source>
        <dbReference type="Pfam" id="PF04290"/>
    </source>
</evidence>
<name>A0A2N5M4V3_9BACI</name>
<dbReference type="RefSeq" id="WP_101642954.1">
    <property type="nucleotide sequence ID" value="NZ_PGUY01000041.1"/>
</dbReference>
<organism evidence="11 12">
    <name type="scientific">Peribacillus deserti</name>
    <dbReference type="NCBI Taxonomy" id="673318"/>
    <lineage>
        <taxon>Bacteria</taxon>
        <taxon>Bacillati</taxon>
        <taxon>Bacillota</taxon>
        <taxon>Bacilli</taxon>
        <taxon>Bacillales</taxon>
        <taxon>Bacillaceae</taxon>
        <taxon>Peribacillus</taxon>
    </lineage>
</organism>
<evidence type="ECO:0000313" key="11">
    <source>
        <dbReference type="EMBL" id="PLT29394.1"/>
    </source>
</evidence>
<keyword evidence="5 9" id="KW-0812">Transmembrane</keyword>
<keyword evidence="7 9" id="KW-0472">Membrane</keyword>
<proteinExistence type="inferred from homology"/>
<sequence>MKRTNQFLNHFEEYLGFVSLVFTSLLIFVQVVLRYVFNYSLSWSEEAARFLIVWFIFIGSSIAVREKAHATVDALVVILPARWKGSFSILANLISISFCVVLIWSSCVMISNVIAFGSVTPAIGMPMYIPYLAVPVGTALMLIRFVQLLVTDIKNIRSSKGPVNDLSDKEAANL</sequence>
<evidence type="ECO:0000256" key="8">
    <source>
        <dbReference type="ARBA" id="ARBA00038436"/>
    </source>
</evidence>
<keyword evidence="3" id="KW-1003">Cell membrane</keyword>
<evidence type="ECO:0000256" key="5">
    <source>
        <dbReference type="ARBA" id="ARBA00022692"/>
    </source>
</evidence>
<feature type="transmembrane region" description="Helical" evidence="9">
    <location>
        <begin position="47"/>
        <end position="64"/>
    </location>
</feature>
<evidence type="ECO:0000256" key="9">
    <source>
        <dbReference type="SAM" id="Phobius"/>
    </source>
</evidence>
<evidence type="ECO:0000256" key="4">
    <source>
        <dbReference type="ARBA" id="ARBA00022519"/>
    </source>
</evidence>
<feature type="domain" description="Tripartite ATP-independent periplasmic transporters DctQ component" evidence="10">
    <location>
        <begin position="25"/>
        <end position="154"/>
    </location>
</feature>
<gene>
    <name evidence="11" type="ORF">CUU66_13290</name>
</gene>
<dbReference type="GO" id="GO:0022857">
    <property type="term" value="F:transmembrane transporter activity"/>
    <property type="evidence" value="ECO:0007669"/>
    <property type="project" value="TreeGrafter"/>
</dbReference>
<reference evidence="11 12" key="1">
    <citation type="submission" date="2017-11" db="EMBL/GenBank/DDBJ databases">
        <title>Comparitive Functional Genomics of Dry Heat Resistant strains isolated from the Viking Spacecraft.</title>
        <authorList>
            <person name="Seuylemezian A."/>
            <person name="Cooper K."/>
            <person name="Vaishampayan P."/>
        </authorList>
    </citation>
    <scope>NUCLEOTIDE SEQUENCE [LARGE SCALE GENOMIC DNA]</scope>
    <source>
        <strain evidence="11 12">V1-29</strain>
    </source>
</reference>
<comment type="similarity">
    <text evidence="8">Belongs to the TRAP transporter small permease family.</text>
</comment>
<dbReference type="GO" id="GO:0015740">
    <property type="term" value="P:C4-dicarboxylate transport"/>
    <property type="evidence" value="ECO:0007669"/>
    <property type="project" value="TreeGrafter"/>
</dbReference>
<dbReference type="InterPro" id="IPR055348">
    <property type="entry name" value="DctQ"/>
</dbReference>
<feature type="transmembrane region" description="Helical" evidence="9">
    <location>
        <begin position="89"/>
        <end position="116"/>
    </location>
</feature>
<dbReference type="PANTHER" id="PTHR35011">
    <property type="entry name" value="2,3-DIKETO-L-GULONATE TRAP TRANSPORTER SMALL PERMEASE PROTEIN YIAM"/>
    <property type="match status" value="1"/>
</dbReference>
<evidence type="ECO:0000256" key="2">
    <source>
        <dbReference type="ARBA" id="ARBA00022448"/>
    </source>
</evidence>
<feature type="transmembrane region" description="Helical" evidence="9">
    <location>
        <begin position="14"/>
        <end position="35"/>
    </location>
</feature>
<keyword evidence="2" id="KW-0813">Transport</keyword>
<dbReference type="Pfam" id="PF04290">
    <property type="entry name" value="DctQ"/>
    <property type="match status" value="1"/>
</dbReference>
<dbReference type="GO" id="GO:0005886">
    <property type="term" value="C:plasma membrane"/>
    <property type="evidence" value="ECO:0007669"/>
    <property type="project" value="UniProtKB-SubCell"/>
</dbReference>